<feature type="transmembrane region" description="Helical" evidence="10">
    <location>
        <begin position="288"/>
        <end position="309"/>
    </location>
</feature>
<evidence type="ECO:0000313" key="15">
    <source>
        <dbReference type="Proteomes" id="UP001565242"/>
    </source>
</evidence>
<sequence>MKVRFQQQSEHSECGLACATMMIDYFAKKVNIVELREKYGVPNGGYNLFQIGSVLEEYGVVSKAARINAESVQSIPTPFIAFWDLKHFVVVEKIIRKTIHVVDPALGKRKLSFEAFKEHFSEVVLYSTNDGHRSRKISKINNTLKESVLENKKLLVVTLSFSLLSHCVSLLIPFVIQSIIDSSAKMPFQSFLIGIILMIASYFVINMVKIRLLVRLQTRIDKTLLGNTIHQLLHLPYSYFVNRSKGELIYRINSNSYIRQILVDQVLELALSLLFLVVYIFIMFWMNMFLALITIIIVSILIGISIINARINQKIVQNQMVVMTKSQDIVNEMINNIFTVKATNSYEYIYKNWSENFGQQIIMERTKAKYSSILTNIPNSIQSFYPLIIFFFGYLMIQSQEMTLGAVVAFSSIGVMFLTPVLSITNVYNQLLMIKVYIDRLLDILETKQERDDGEFTLENYTGKIDLENVTYRYSRFSEAAIKNVSLSIQPHQKIAIVGASGSGKSTLLKVMANLFPVESGKVYYDDVEHEKIVLKTFRKNLGIVLQENILFSGTFRENILMGRKFTDDELLRSIQIANLDELVASFPLGVETKISENGQNFSGGQRQRVSIARTVISQPKAIFMDEPTSGLDNITEKIVMANIFKLPATVIVVAHRLSMIAEFDKVIVMEAGKIVGEGTHQELLETCQEYQKLYKISEYPIVL</sequence>
<comment type="caution">
    <text evidence="14">The sequence shown here is derived from an EMBL/GenBank/DDBJ whole genome shotgun (WGS) entry which is preliminary data.</text>
</comment>
<dbReference type="PANTHER" id="PTHR24221">
    <property type="entry name" value="ATP-BINDING CASSETTE SUB-FAMILY B"/>
    <property type="match status" value="1"/>
</dbReference>
<dbReference type="SUPFAM" id="SSF52540">
    <property type="entry name" value="P-loop containing nucleoside triphosphate hydrolases"/>
    <property type="match status" value="1"/>
</dbReference>
<evidence type="ECO:0000313" key="14">
    <source>
        <dbReference type="EMBL" id="MEY8538078.1"/>
    </source>
</evidence>
<dbReference type="InterPro" id="IPR003593">
    <property type="entry name" value="AAA+_ATPase"/>
</dbReference>
<feature type="transmembrane region" description="Helical" evidence="10">
    <location>
        <begin position="403"/>
        <end position="428"/>
    </location>
</feature>
<dbReference type="InterPro" id="IPR017871">
    <property type="entry name" value="ABC_transporter-like_CS"/>
</dbReference>
<keyword evidence="9" id="KW-0080">Bacteriocin transport</keyword>
<organism evidence="14 15">
    <name type="scientific">Lactococcus muris</name>
    <dbReference type="NCBI Taxonomy" id="2941330"/>
    <lineage>
        <taxon>Bacteria</taxon>
        <taxon>Bacillati</taxon>
        <taxon>Bacillota</taxon>
        <taxon>Bacilli</taxon>
        <taxon>Lactobacillales</taxon>
        <taxon>Streptococcaceae</taxon>
        <taxon>Lactococcus</taxon>
    </lineage>
</organism>
<dbReference type="PROSITE" id="PS50929">
    <property type="entry name" value="ABC_TM1F"/>
    <property type="match status" value="1"/>
</dbReference>
<dbReference type="InterPro" id="IPR027417">
    <property type="entry name" value="P-loop_NTPase"/>
</dbReference>
<evidence type="ECO:0000256" key="8">
    <source>
        <dbReference type="ARBA" id="ARBA00023136"/>
    </source>
</evidence>
<dbReference type="InterPro" id="IPR003439">
    <property type="entry name" value="ABC_transporter-like_ATP-bd"/>
</dbReference>
<dbReference type="Proteomes" id="UP001565242">
    <property type="component" value="Unassembled WGS sequence"/>
</dbReference>
<keyword evidence="5" id="KW-0067">ATP-binding</keyword>
<evidence type="ECO:0000256" key="5">
    <source>
        <dbReference type="ARBA" id="ARBA00022840"/>
    </source>
</evidence>
<feature type="transmembrane region" description="Helical" evidence="10">
    <location>
        <begin position="154"/>
        <end position="176"/>
    </location>
</feature>
<keyword evidence="8 10" id="KW-0472">Membrane</keyword>
<dbReference type="SMART" id="SM00382">
    <property type="entry name" value="AAA"/>
    <property type="match status" value="1"/>
</dbReference>
<feature type="transmembrane region" description="Helical" evidence="10">
    <location>
        <begin position="188"/>
        <end position="205"/>
    </location>
</feature>
<dbReference type="Pfam" id="PF00005">
    <property type="entry name" value="ABC_tran"/>
    <property type="match status" value="1"/>
</dbReference>
<keyword evidence="15" id="KW-1185">Reference proteome</keyword>
<evidence type="ECO:0000259" key="13">
    <source>
        <dbReference type="PROSITE" id="PS50990"/>
    </source>
</evidence>
<feature type="domain" description="ABC transmembrane type-1" evidence="12">
    <location>
        <begin position="156"/>
        <end position="433"/>
    </location>
</feature>
<protein>
    <submittedName>
        <fullName evidence="14">Peptidase domain-containing ABC transporter</fullName>
    </submittedName>
</protein>
<dbReference type="InterPro" id="IPR005074">
    <property type="entry name" value="Peptidase_C39"/>
</dbReference>
<evidence type="ECO:0000256" key="2">
    <source>
        <dbReference type="ARBA" id="ARBA00022692"/>
    </source>
</evidence>
<evidence type="ECO:0000259" key="12">
    <source>
        <dbReference type="PROSITE" id="PS50929"/>
    </source>
</evidence>
<dbReference type="RefSeq" id="WP_369918238.1">
    <property type="nucleotide sequence ID" value="NZ_JBCLSQ010000013.1"/>
</dbReference>
<dbReference type="PROSITE" id="PS50893">
    <property type="entry name" value="ABC_TRANSPORTER_2"/>
    <property type="match status" value="1"/>
</dbReference>
<name>A0ABV4DAV4_9LACT</name>
<dbReference type="Gene3D" id="1.20.1560.10">
    <property type="entry name" value="ABC transporter type 1, transmembrane domain"/>
    <property type="match status" value="1"/>
</dbReference>
<evidence type="ECO:0000256" key="3">
    <source>
        <dbReference type="ARBA" id="ARBA00022741"/>
    </source>
</evidence>
<evidence type="ECO:0000259" key="11">
    <source>
        <dbReference type="PROSITE" id="PS50893"/>
    </source>
</evidence>
<feature type="domain" description="ABC transporter" evidence="11">
    <location>
        <begin position="465"/>
        <end position="697"/>
    </location>
</feature>
<dbReference type="Gene3D" id="3.40.50.300">
    <property type="entry name" value="P-loop containing nucleotide triphosphate hydrolases"/>
    <property type="match status" value="1"/>
</dbReference>
<feature type="transmembrane region" description="Helical" evidence="10">
    <location>
        <begin position="373"/>
        <end position="397"/>
    </location>
</feature>
<dbReference type="CDD" id="cd18555">
    <property type="entry name" value="ABC_6TM_T1SS_like"/>
    <property type="match status" value="1"/>
</dbReference>
<dbReference type="PANTHER" id="PTHR24221:SF654">
    <property type="entry name" value="ATP-BINDING CASSETTE SUB-FAMILY B MEMBER 6"/>
    <property type="match status" value="1"/>
</dbReference>
<keyword evidence="4" id="KW-0645">Protease</keyword>
<dbReference type="InterPro" id="IPR039421">
    <property type="entry name" value="Type_1_exporter"/>
</dbReference>
<keyword evidence="4" id="KW-0378">Hydrolase</keyword>
<proteinExistence type="predicted"/>
<keyword evidence="6" id="KW-0653">Protein transport</keyword>
<feature type="domain" description="Peptidase C39" evidence="13">
    <location>
        <begin position="8"/>
        <end position="127"/>
    </location>
</feature>
<dbReference type="InterPro" id="IPR011527">
    <property type="entry name" value="ABC1_TM_dom"/>
</dbReference>
<keyword evidence="4" id="KW-0788">Thiol protease</keyword>
<evidence type="ECO:0000256" key="7">
    <source>
        <dbReference type="ARBA" id="ARBA00022989"/>
    </source>
</evidence>
<dbReference type="SUPFAM" id="SSF90123">
    <property type="entry name" value="ABC transporter transmembrane region"/>
    <property type="match status" value="1"/>
</dbReference>
<feature type="transmembrane region" description="Helical" evidence="10">
    <location>
        <begin position="261"/>
        <end position="282"/>
    </location>
</feature>
<keyword evidence="2 10" id="KW-0812">Transmembrane</keyword>
<comment type="subcellular location">
    <subcellularLocation>
        <location evidence="1">Cell membrane</location>
        <topology evidence="1">Multi-pass membrane protein</topology>
    </subcellularLocation>
</comment>
<accession>A0ABV4DAV4</accession>
<evidence type="ECO:0000256" key="1">
    <source>
        <dbReference type="ARBA" id="ARBA00004651"/>
    </source>
</evidence>
<reference evidence="14 15" key="1">
    <citation type="submission" date="2024-03" db="EMBL/GenBank/DDBJ databases">
        <title>Mouse gut bacterial collection (mGBC) of GemPharmatech.</title>
        <authorList>
            <person name="He Y."/>
            <person name="Dong L."/>
            <person name="Wu D."/>
            <person name="Gao X."/>
            <person name="Lin Z."/>
        </authorList>
    </citation>
    <scope>NUCLEOTIDE SEQUENCE [LARGE SCALE GENOMIC DNA]</scope>
    <source>
        <strain evidence="14 15">20-218</strain>
    </source>
</reference>
<keyword evidence="7 10" id="KW-1133">Transmembrane helix</keyword>
<dbReference type="InterPro" id="IPR036640">
    <property type="entry name" value="ABC1_TM_sf"/>
</dbReference>
<evidence type="ECO:0000256" key="4">
    <source>
        <dbReference type="ARBA" id="ARBA00022807"/>
    </source>
</evidence>
<dbReference type="EMBL" id="JBCLSQ010000013">
    <property type="protein sequence ID" value="MEY8538078.1"/>
    <property type="molecule type" value="Genomic_DNA"/>
</dbReference>
<keyword evidence="3" id="KW-0547">Nucleotide-binding</keyword>
<dbReference type="Gene3D" id="3.90.70.10">
    <property type="entry name" value="Cysteine proteinases"/>
    <property type="match status" value="1"/>
</dbReference>
<evidence type="ECO:0000256" key="10">
    <source>
        <dbReference type="SAM" id="Phobius"/>
    </source>
</evidence>
<keyword evidence="6" id="KW-0813">Transport</keyword>
<dbReference type="PROSITE" id="PS00211">
    <property type="entry name" value="ABC_TRANSPORTER_1"/>
    <property type="match status" value="1"/>
</dbReference>
<dbReference type="PROSITE" id="PS50990">
    <property type="entry name" value="PEPTIDASE_C39"/>
    <property type="match status" value="1"/>
</dbReference>
<gene>
    <name evidence="14" type="ORF">AALM99_06450</name>
</gene>
<dbReference type="Pfam" id="PF00664">
    <property type="entry name" value="ABC_membrane"/>
    <property type="match status" value="1"/>
</dbReference>
<evidence type="ECO:0000256" key="6">
    <source>
        <dbReference type="ARBA" id="ARBA00022927"/>
    </source>
</evidence>
<evidence type="ECO:0000256" key="9">
    <source>
        <dbReference type="ARBA" id="ARBA00043264"/>
    </source>
</evidence>
<dbReference type="Pfam" id="PF03412">
    <property type="entry name" value="Peptidase_C39"/>
    <property type="match status" value="1"/>
</dbReference>